<comment type="caution">
    <text evidence="1">The sequence shown here is derived from an EMBL/GenBank/DDBJ whole genome shotgun (WGS) entry which is preliminary data.</text>
</comment>
<dbReference type="AlphaFoldDB" id="A0A0F9W4I0"/>
<evidence type="ECO:0000313" key="1">
    <source>
        <dbReference type="EMBL" id="KKN72943.1"/>
    </source>
</evidence>
<organism evidence="1">
    <name type="scientific">marine sediment metagenome</name>
    <dbReference type="NCBI Taxonomy" id="412755"/>
    <lineage>
        <taxon>unclassified sequences</taxon>
        <taxon>metagenomes</taxon>
        <taxon>ecological metagenomes</taxon>
    </lineage>
</organism>
<proteinExistence type="predicted"/>
<protein>
    <submittedName>
        <fullName evidence="1">Uncharacterized protein</fullName>
    </submittedName>
</protein>
<dbReference type="InterPro" id="IPR009279">
    <property type="entry name" value="Portal_Mu"/>
</dbReference>
<gene>
    <name evidence="1" type="ORF">LCGC14_0404970</name>
</gene>
<dbReference type="Pfam" id="PF06074">
    <property type="entry name" value="Portal_Mu"/>
    <property type="match status" value="1"/>
</dbReference>
<accession>A0A0F9W4I0</accession>
<dbReference type="EMBL" id="LAZR01000352">
    <property type="protein sequence ID" value="KKN72943.1"/>
    <property type="molecule type" value="Genomic_DNA"/>
</dbReference>
<sequence length="741" mass="84251">MAIFDTNGNEFQVKTSQKSEHINNNGLDTHMSKVIGGIGTDIAENFYDEDFLSLFNDFESRADQFEKMSRSDPVIKGLLRATINPIISASWNINFEDSENITDEQKKQLDYIRFVIFDDLKFLDKKLFEILTFFKQGWSIFEKVFIHQKTKEFGDIISIRLPIRMQKTIETFLFRDENHPDKVTHLRQLFSSNRSVNADIPIEKLIVFTLGQVGNDLSGESILRSTYKPWKQKDFTEHMQMIGIERMALGTPVTSLSENYQEDDLTSIKKQVRSFMSNDKAGLYLPFGFSFKLEEGKMNNEAIQNTIDSKNTEMAISMLAQFLLLGQQNRGGAFSLGQDQSDFFLNSLEYSASIVIHNMNQLIKELISIQFGAQEEFPEMEVKGVNSKASKEMADTLTTLTGIGLLKADDRIQKFVRELYKLPEIDEEDIQESTPELPTNLSESNNDTIQLQDFGFKENVYVKGITENENFIQDFFNDKYIPETEKLESNIQKILNDGYAKAKTNMVDGTEFISLKGNTGLKNDIKSKVKDQFDKFEKRLVGPQFADKIMNGALKNAESTIKDLSEIKLAFVSQGEFNSFMAGHISNIEAVFFNEERRILENIESNFGNGLSIDVIETQVDNIKLNRNILKLSVVAHPRAVFRGDVLRWAESNDITNFKMLIPRNVKLDPAGTTIASVFLIKQLLDWEEKNADQQNGGGVVGGLGLHHGSQEYYLPIAANELNAAQELSTEQRKNLEKVSK</sequence>
<name>A0A0F9W4I0_9ZZZZ</name>
<reference evidence="1" key="1">
    <citation type="journal article" date="2015" name="Nature">
        <title>Complex archaea that bridge the gap between prokaryotes and eukaryotes.</title>
        <authorList>
            <person name="Spang A."/>
            <person name="Saw J.H."/>
            <person name="Jorgensen S.L."/>
            <person name="Zaremba-Niedzwiedzka K."/>
            <person name="Martijn J."/>
            <person name="Lind A.E."/>
            <person name="van Eijk R."/>
            <person name="Schleper C."/>
            <person name="Guy L."/>
            <person name="Ettema T.J."/>
        </authorList>
    </citation>
    <scope>NUCLEOTIDE SEQUENCE</scope>
</reference>